<evidence type="ECO:0000313" key="1">
    <source>
        <dbReference type="EMBL" id="KND60978.1"/>
    </source>
</evidence>
<proteinExistence type="predicted"/>
<evidence type="ECO:0000313" key="2">
    <source>
        <dbReference type="Proteomes" id="UP000036959"/>
    </source>
</evidence>
<dbReference type="EMBL" id="LFJJ01000037">
    <property type="protein sequence ID" value="KND60978.1"/>
    <property type="molecule type" value="Genomic_DNA"/>
</dbReference>
<gene>
    <name evidence="1" type="ORF">BVER_00861c</name>
</gene>
<organism evidence="1 2">
    <name type="scientific">Candidatus Burkholderia verschuerenii</name>
    <dbReference type="NCBI Taxonomy" id="242163"/>
    <lineage>
        <taxon>Bacteria</taxon>
        <taxon>Pseudomonadati</taxon>
        <taxon>Pseudomonadota</taxon>
        <taxon>Betaproteobacteria</taxon>
        <taxon>Burkholderiales</taxon>
        <taxon>Burkholderiaceae</taxon>
        <taxon>Burkholderia</taxon>
    </lineage>
</organism>
<keyword evidence="2" id="KW-1185">Reference proteome</keyword>
<dbReference type="RefSeq" id="WP_050453133.1">
    <property type="nucleotide sequence ID" value="NZ_LFJJ01000037.1"/>
</dbReference>
<sequence length="134" mass="15191">MDKVFYIPGTPTAIDYALELNDGRIVTNWTRETLEQLAERYPGVVIDDEAAFIAQQERALSTTPEEITEAEYYAALFILPPLDWRGGNGGESFKWSEFVAGNVTTIFVKRQGRYWRFKGVATLTHPVIMAKVDQ</sequence>
<accession>A0A0L0MF64</accession>
<dbReference type="AlphaFoldDB" id="A0A0L0MF64"/>
<dbReference type="Proteomes" id="UP000036959">
    <property type="component" value="Unassembled WGS sequence"/>
</dbReference>
<protein>
    <submittedName>
        <fullName evidence="1">Uncharacterized protein</fullName>
    </submittedName>
</protein>
<reference evidence="2" key="1">
    <citation type="submission" date="2015-06" db="EMBL/GenBank/DDBJ databases">
        <title>Comparative genomics of Burkholderia leaf nodule symbionts.</title>
        <authorList>
            <person name="Carlier A."/>
            <person name="Eberl L."/>
            <person name="Pinto-Carbo M."/>
        </authorList>
    </citation>
    <scope>NUCLEOTIDE SEQUENCE [LARGE SCALE GENOMIC DNA]</scope>
    <source>
        <strain evidence="2">UZHbot4</strain>
    </source>
</reference>
<dbReference type="OrthoDB" id="9131892at2"/>
<name>A0A0L0MF64_9BURK</name>
<comment type="caution">
    <text evidence="1">The sequence shown here is derived from an EMBL/GenBank/DDBJ whole genome shotgun (WGS) entry which is preliminary data.</text>
</comment>
<dbReference type="PATRIC" id="fig|242163.4.peg.4866"/>